<accession>A0A934Q7B9</accession>
<evidence type="ECO:0000256" key="2">
    <source>
        <dbReference type="SAM" id="SignalP"/>
    </source>
</evidence>
<comment type="caution">
    <text evidence="3">The sequence shown here is derived from an EMBL/GenBank/DDBJ whole genome shotgun (WGS) entry which is preliminary data.</text>
</comment>
<dbReference type="PROSITE" id="PS51257">
    <property type="entry name" value="PROKAR_LIPOPROTEIN"/>
    <property type="match status" value="1"/>
</dbReference>
<gene>
    <name evidence="3" type="ORF">JD276_11170</name>
</gene>
<feature type="compositionally biased region" description="Low complexity" evidence="1">
    <location>
        <begin position="25"/>
        <end position="50"/>
    </location>
</feature>
<name>A0A934Q7B9_9MICO</name>
<feature type="chain" id="PRO_5037205541" description="DUF3558 domain-containing protein" evidence="2">
    <location>
        <begin position="26"/>
        <end position="211"/>
    </location>
</feature>
<feature type="signal peptide" evidence="2">
    <location>
        <begin position="1"/>
        <end position="25"/>
    </location>
</feature>
<organism evidence="3 4">
    <name type="scientific">Leucobacter chromiisoli</name>
    <dbReference type="NCBI Taxonomy" id="2796471"/>
    <lineage>
        <taxon>Bacteria</taxon>
        <taxon>Bacillati</taxon>
        <taxon>Actinomycetota</taxon>
        <taxon>Actinomycetes</taxon>
        <taxon>Micrococcales</taxon>
        <taxon>Microbacteriaceae</taxon>
        <taxon>Leucobacter</taxon>
    </lineage>
</organism>
<keyword evidence="2" id="KW-0732">Signal</keyword>
<evidence type="ECO:0008006" key="5">
    <source>
        <dbReference type="Google" id="ProtNLM"/>
    </source>
</evidence>
<evidence type="ECO:0000256" key="1">
    <source>
        <dbReference type="SAM" id="MobiDB-lite"/>
    </source>
</evidence>
<protein>
    <recommendedName>
        <fullName evidence="5">DUF3558 domain-containing protein</fullName>
    </recommendedName>
</protein>
<feature type="region of interest" description="Disordered" evidence="1">
    <location>
        <begin position="25"/>
        <end position="61"/>
    </location>
</feature>
<keyword evidence="4" id="KW-1185">Reference proteome</keyword>
<evidence type="ECO:0000313" key="4">
    <source>
        <dbReference type="Proteomes" id="UP000608530"/>
    </source>
</evidence>
<dbReference type="AlphaFoldDB" id="A0A934Q7B9"/>
<reference evidence="3" key="1">
    <citation type="submission" date="2020-12" db="EMBL/GenBank/DDBJ databases">
        <title>Leucobacter sp. CAS1, isolated from Chromium sludge.</title>
        <authorList>
            <person name="Xu Z."/>
        </authorList>
    </citation>
    <scope>NUCLEOTIDE SEQUENCE</scope>
    <source>
        <strain evidence="3">CSA1</strain>
    </source>
</reference>
<sequence length="211" mass="22450">MNRAVRRGAPGAVAAVLLVALSACAPEPTSESQESPAETETPTSSPAETTGPPPETGSPIVIPECERLIPLNRIVGRFSPEWAPVPEDQQLVEIFEGAIGPVARESLDRASQRRFCAWGIPNSDGLIHINVAELPQDVRDRLVAALRESDYIESEEAGAEVFISEIEGPFVGAHDIWYGFAGNVWVTSLGSGLGDLAIEGMRAANPGLRAE</sequence>
<evidence type="ECO:0000313" key="3">
    <source>
        <dbReference type="EMBL" id="MBK0419594.1"/>
    </source>
</evidence>
<dbReference type="RefSeq" id="WP_200115734.1">
    <property type="nucleotide sequence ID" value="NZ_JAEHOH010000014.1"/>
</dbReference>
<dbReference type="Proteomes" id="UP000608530">
    <property type="component" value="Unassembled WGS sequence"/>
</dbReference>
<proteinExistence type="predicted"/>
<dbReference type="EMBL" id="JAEHOH010000014">
    <property type="protein sequence ID" value="MBK0419594.1"/>
    <property type="molecule type" value="Genomic_DNA"/>
</dbReference>